<dbReference type="Pfam" id="PF06136">
    <property type="entry name" value="SOK"/>
    <property type="match status" value="1"/>
</dbReference>
<evidence type="ECO:0000256" key="1">
    <source>
        <dbReference type="ARBA" id="ARBA00004413"/>
    </source>
</evidence>
<comment type="subcellular location">
    <subcellularLocation>
        <location evidence="1">Cell membrane</location>
        <topology evidence="1">Peripheral membrane protein</topology>
        <orientation evidence="1">Cytoplasmic side</orientation>
    </subcellularLocation>
</comment>
<evidence type="ECO:0000256" key="4">
    <source>
        <dbReference type="ARBA" id="ARBA00022618"/>
    </source>
</evidence>
<accession>A0A2K1LBT8</accession>
<evidence type="ECO:0000259" key="9">
    <source>
        <dbReference type="Pfam" id="PF06136"/>
    </source>
</evidence>
<dbReference type="GeneID" id="112293172"/>
<dbReference type="GO" id="GO:0051301">
    <property type="term" value="P:cell division"/>
    <property type="evidence" value="ECO:0007669"/>
    <property type="project" value="UniProtKB-KW"/>
</dbReference>
<evidence type="ECO:0000313" key="10">
    <source>
        <dbReference type="EMBL" id="PNR63495.1"/>
    </source>
</evidence>
<keyword evidence="12" id="KW-1185">Reference proteome</keyword>
<dbReference type="InterPro" id="IPR048351">
    <property type="entry name" value="SOK_DIX"/>
</dbReference>
<proteinExistence type="inferred from homology"/>
<dbReference type="EMBL" id="ABEU02000001">
    <property type="protein sequence ID" value="PNR63495.1"/>
    <property type="molecule type" value="Genomic_DNA"/>
</dbReference>
<keyword evidence="5" id="KW-0472">Membrane</keyword>
<dbReference type="Proteomes" id="UP000006727">
    <property type="component" value="Chromosome 1"/>
</dbReference>
<dbReference type="Gramene" id="Pp3c1_41700V3.2">
    <property type="protein sequence ID" value="Pp3c1_41700V3.2"/>
    <property type="gene ID" value="Pp3c1_41700"/>
</dbReference>
<name>A0A2K1LBT8_PHYPA</name>
<feature type="domain" description="SOSEKI DIX-like" evidence="9">
    <location>
        <begin position="18"/>
        <end position="108"/>
    </location>
</feature>
<dbReference type="Gene3D" id="3.30.160.60">
    <property type="entry name" value="Classic Zinc Finger"/>
    <property type="match status" value="1"/>
</dbReference>
<feature type="compositionally biased region" description="Basic and acidic residues" evidence="8">
    <location>
        <begin position="501"/>
        <end position="512"/>
    </location>
</feature>
<comment type="similarity">
    <text evidence="7">Belongs to the SOSEKI family.</text>
</comment>
<evidence type="ECO:0000256" key="5">
    <source>
        <dbReference type="ARBA" id="ARBA00023136"/>
    </source>
</evidence>
<dbReference type="PANTHER" id="PTHR31083">
    <property type="entry name" value="UPSTREAM OF FLC PROTEIN (DUF966)"/>
    <property type="match status" value="1"/>
</dbReference>
<dbReference type="Gramene" id="Pp3c1_41700V3.1">
    <property type="protein sequence ID" value="Pp3c1_41700V3.1"/>
    <property type="gene ID" value="Pp3c1_41700"/>
</dbReference>
<dbReference type="RefSeq" id="XP_073394948.1">
    <property type="nucleotide sequence ID" value="XM_073538847.1"/>
</dbReference>
<keyword evidence="3" id="KW-1003">Cell membrane</keyword>
<protein>
    <recommendedName>
        <fullName evidence="9">SOSEKI DIX-like domain-containing protein</fullName>
    </recommendedName>
</protein>
<reference evidence="11" key="3">
    <citation type="submission" date="2020-12" db="UniProtKB">
        <authorList>
            <consortium name="EnsemblPlants"/>
        </authorList>
    </citation>
    <scope>IDENTIFICATION</scope>
</reference>
<dbReference type="RefSeq" id="XP_073394946.1">
    <property type="nucleotide sequence ID" value="XM_073538845.1"/>
</dbReference>
<dbReference type="PANTHER" id="PTHR31083:SF6">
    <property type="entry name" value="PROTEIN SOSEKI 3"/>
    <property type="match status" value="1"/>
</dbReference>
<dbReference type="Pfam" id="PF13913">
    <property type="entry name" value="zf-C2HC_2"/>
    <property type="match status" value="1"/>
</dbReference>
<dbReference type="RefSeq" id="XP_073394944.1">
    <property type="nucleotide sequence ID" value="XM_073538843.1"/>
</dbReference>
<evidence type="ECO:0000256" key="6">
    <source>
        <dbReference type="ARBA" id="ARBA00023306"/>
    </source>
</evidence>
<dbReference type="OrthoDB" id="1280899at2759"/>
<reference evidence="10 12" key="1">
    <citation type="journal article" date="2008" name="Science">
        <title>The Physcomitrella genome reveals evolutionary insights into the conquest of land by plants.</title>
        <authorList>
            <person name="Rensing S."/>
            <person name="Lang D."/>
            <person name="Zimmer A."/>
            <person name="Terry A."/>
            <person name="Salamov A."/>
            <person name="Shapiro H."/>
            <person name="Nishiyama T."/>
            <person name="Perroud P.-F."/>
            <person name="Lindquist E."/>
            <person name="Kamisugi Y."/>
            <person name="Tanahashi T."/>
            <person name="Sakakibara K."/>
            <person name="Fujita T."/>
            <person name="Oishi K."/>
            <person name="Shin-I T."/>
            <person name="Kuroki Y."/>
            <person name="Toyoda A."/>
            <person name="Suzuki Y."/>
            <person name="Hashimoto A."/>
            <person name="Yamaguchi K."/>
            <person name="Sugano A."/>
            <person name="Kohara Y."/>
            <person name="Fujiyama A."/>
            <person name="Anterola A."/>
            <person name="Aoki S."/>
            <person name="Ashton N."/>
            <person name="Barbazuk W.B."/>
            <person name="Barker E."/>
            <person name="Bennetzen J."/>
            <person name="Bezanilla M."/>
            <person name="Blankenship R."/>
            <person name="Cho S.H."/>
            <person name="Dutcher S."/>
            <person name="Estelle M."/>
            <person name="Fawcett J.A."/>
            <person name="Gundlach H."/>
            <person name="Hanada K."/>
            <person name="Heyl A."/>
            <person name="Hicks K.A."/>
            <person name="Hugh J."/>
            <person name="Lohr M."/>
            <person name="Mayer K."/>
            <person name="Melkozernov A."/>
            <person name="Murata T."/>
            <person name="Nelson D."/>
            <person name="Pils B."/>
            <person name="Prigge M."/>
            <person name="Reiss B."/>
            <person name="Renner T."/>
            <person name="Rombauts S."/>
            <person name="Rushton P."/>
            <person name="Sanderfoot A."/>
            <person name="Schween G."/>
            <person name="Shiu S.-H."/>
            <person name="Stueber K."/>
            <person name="Theodoulou F.L."/>
            <person name="Tu H."/>
            <person name="Van de Peer Y."/>
            <person name="Verrier P.J."/>
            <person name="Waters E."/>
            <person name="Wood A."/>
            <person name="Yang L."/>
            <person name="Cove D."/>
            <person name="Cuming A."/>
            <person name="Hasebe M."/>
            <person name="Lucas S."/>
            <person name="Mishler D.B."/>
            <person name="Reski R."/>
            <person name="Grigoriev I."/>
            <person name="Quatrano R.S."/>
            <person name="Boore J.L."/>
        </authorList>
    </citation>
    <scope>NUCLEOTIDE SEQUENCE [LARGE SCALE GENOMIC DNA]</scope>
    <source>
        <strain evidence="11 12">cv. Gransden 2004</strain>
    </source>
</reference>
<reference evidence="10 12" key="2">
    <citation type="journal article" date="2018" name="Plant J.">
        <title>The Physcomitrella patens chromosome-scale assembly reveals moss genome structure and evolution.</title>
        <authorList>
            <person name="Lang D."/>
            <person name="Ullrich K.K."/>
            <person name="Murat F."/>
            <person name="Fuchs J."/>
            <person name="Jenkins J."/>
            <person name="Haas F.B."/>
            <person name="Piednoel M."/>
            <person name="Gundlach H."/>
            <person name="Van Bel M."/>
            <person name="Meyberg R."/>
            <person name="Vives C."/>
            <person name="Morata J."/>
            <person name="Symeonidi A."/>
            <person name="Hiss M."/>
            <person name="Muchero W."/>
            <person name="Kamisugi Y."/>
            <person name="Saleh O."/>
            <person name="Blanc G."/>
            <person name="Decker E.L."/>
            <person name="van Gessel N."/>
            <person name="Grimwood J."/>
            <person name="Hayes R.D."/>
            <person name="Graham S.W."/>
            <person name="Gunter L.E."/>
            <person name="McDaniel S.F."/>
            <person name="Hoernstein S.N.W."/>
            <person name="Larsson A."/>
            <person name="Li F.W."/>
            <person name="Perroud P.F."/>
            <person name="Phillips J."/>
            <person name="Ranjan P."/>
            <person name="Rokshar D.S."/>
            <person name="Rothfels C.J."/>
            <person name="Schneider L."/>
            <person name="Shu S."/>
            <person name="Stevenson D.W."/>
            <person name="Thummler F."/>
            <person name="Tillich M."/>
            <person name="Villarreal Aguilar J.C."/>
            <person name="Widiez T."/>
            <person name="Wong G.K."/>
            <person name="Wymore A."/>
            <person name="Zhang Y."/>
            <person name="Zimmer A.D."/>
            <person name="Quatrano R.S."/>
            <person name="Mayer K.F.X."/>
            <person name="Goodstein D."/>
            <person name="Casacuberta J.M."/>
            <person name="Vandepoele K."/>
            <person name="Reski R."/>
            <person name="Cuming A.C."/>
            <person name="Tuskan G.A."/>
            <person name="Maumus F."/>
            <person name="Salse J."/>
            <person name="Schmutz J."/>
            <person name="Rensing S.A."/>
        </authorList>
    </citation>
    <scope>NUCLEOTIDE SEQUENCE [LARGE SCALE GENOMIC DNA]</scope>
    <source>
        <strain evidence="11 12">cv. Gransden 2004</strain>
    </source>
</reference>
<evidence type="ECO:0000313" key="11">
    <source>
        <dbReference type="EnsemblPlants" id="Pp3c1_41700V3.1"/>
    </source>
</evidence>
<evidence type="ECO:0000256" key="8">
    <source>
        <dbReference type="SAM" id="MobiDB-lite"/>
    </source>
</evidence>
<organism evidence="10">
    <name type="scientific">Physcomitrium patens</name>
    <name type="common">Spreading-leaved earth moss</name>
    <name type="synonym">Physcomitrella patens</name>
    <dbReference type="NCBI Taxonomy" id="3218"/>
    <lineage>
        <taxon>Eukaryota</taxon>
        <taxon>Viridiplantae</taxon>
        <taxon>Streptophyta</taxon>
        <taxon>Embryophyta</taxon>
        <taxon>Bryophyta</taxon>
        <taxon>Bryophytina</taxon>
        <taxon>Bryopsida</taxon>
        <taxon>Funariidae</taxon>
        <taxon>Funariales</taxon>
        <taxon>Funariaceae</taxon>
        <taxon>Physcomitrium</taxon>
    </lineage>
</organism>
<dbReference type="InterPro" id="IPR010369">
    <property type="entry name" value="SOK"/>
</dbReference>
<keyword evidence="6" id="KW-0131">Cell cycle</keyword>
<dbReference type="EnsemblPlants" id="Pp3c1_41700V3.2">
    <property type="protein sequence ID" value="Pp3c1_41700V3.2"/>
    <property type="gene ID" value="Pp3c1_41700"/>
</dbReference>
<dbReference type="EnsemblPlants" id="Pp3c1_41700V3.1">
    <property type="protein sequence ID" value="Pp3c1_41700V3.1"/>
    <property type="gene ID" value="Pp3c1_41700"/>
</dbReference>
<keyword evidence="4" id="KW-0132">Cell division</keyword>
<keyword evidence="2" id="KW-0217">Developmental protein</keyword>
<evidence type="ECO:0000256" key="2">
    <source>
        <dbReference type="ARBA" id="ARBA00022473"/>
    </source>
</evidence>
<evidence type="ECO:0000256" key="3">
    <source>
        <dbReference type="ARBA" id="ARBA00022475"/>
    </source>
</evidence>
<dbReference type="GO" id="GO:0005886">
    <property type="term" value="C:plasma membrane"/>
    <property type="evidence" value="ECO:0007669"/>
    <property type="project" value="UniProtKB-SubCell"/>
</dbReference>
<dbReference type="GO" id="GO:0051258">
    <property type="term" value="P:protein polymerization"/>
    <property type="evidence" value="ECO:0007669"/>
    <property type="project" value="UniProtKB-ARBA"/>
</dbReference>
<dbReference type="RefSeq" id="XP_024398442.1">
    <property type="nucleotide sequence ID" value="XM_024542674.2"/>
</dbReference>
<sequence>MYSPSSKSMALEEEYSIVQVVYQLNWDGKFEDPHMIEVQYPPGQDGVRLRDVKKRLTLLRGQGINHSFSWSYKRNYKSTFIWKDLSDDDVIHPLHGSGDFVLKASQLIDIFASKPAENLAKCQNKEKQGSFKTQVSRGCGLDLSNQSDHRSYRIMWNGNVACANRGNSLNAAKQSRSARRSDDSKQEVIDVERSDFCLSSSDNEISPRLLKMVNCKPVKDTLAKIRQSSTLQGVQTLPYDSLPSSIEPPSTPGSAKRLWKREIRKSLFGMRNTNLSPPSERSGEYALLSPEASHVECMHDDISFWSGCRSKSLSTLHLSEIKEEHEENDKQEIDQSTSNIIRSLWSRWTRGSSKGRRSLGRTCEVSLIHPSDAAKTLKTKTHPQANVLRTCSNSPIKEKISTHVSRSCQETRHLPVLHRKSSRTPEENQIPRKKELAHCQISKAKILTKITLSRTEVNFTIADEEAPSNVNPHNNPRELNTKEAVLSVPSLQSEPDSSEIDIDKGSSEKDAETPTSAVTRVLVKSAINSNGPPSVKKTTSPMPLPPGFHKGTNDTKPVQTPRKAIGKKCINFPENHEKSFIHGLTTSDWEKALQDPETDCLPPPNFGQFLQECPHCGRTFKPDSLLVHMRGCHPPEYARAFSARASPHQTRSQGY</sequence>
<feature type="compositionally biased region" description="Polar residues" evidence="8">
    <location>
        <begin position="526"/>
        <end position="541"/>
    </location>
</feature>
<evidence type="ECO:0000256" key="7">
    <source>
        <dbReference type="ARBA" id="ARBA00024211"/>
    </source>
</evidence>
<dbReference type="AlphaFoldDB" id="A0A2K1LBT8"/>
<gene>
    <name evidence="11" type="primary">LOC112293172</name>
    <name evidence="10" type="ORF">PHYPA_001921</name>
</gene>
<evidence type="ECO:0000313" key="12">
    <source>
        <dbReference type="Proteomes" id="UP000006727"/>
    </source>
</evidence>
<feature type="region of interest" description="Disordered" evidence="8">
    <location>
        <begin position="488"/>
        <end position="560"/>
    </location>
</feature>